<evidence type="ECO:0000256" key="1">
    <source>
        <dbReference type="ARBA" id="ARBA00004141"/>
    </source>
</evidence>
<evidence type="ECO:0000256" key="7">
    <source>
        <dbReference type="ARBA" id="ARBA00022967"/>
    </source>
</evidence>
<dbReference type="RefSeq" id="WP_071163650.1">
    <property type="nucleotide sequence ID" value="NZ_CP017812.1"/>
</dbReference>
<evidence type="ECO:0000256" key="5">
    <source>
        <dbReference type="ARBA" id="ARBA00022692"/>
    </source>
</evidence>
<keyword evidence="3 11" id="KW-0813">Transport</keyword>
<evidence type="ECO:0000256" key="10">
    <source>
        <dbReference type="ARBA" id="ARBA00023136"/>
    </source>
</evidence>
<dbReference type="HAMAP" id="MF_01394">
    <property type="entry name" value="NDH1_NuoA"/>
    <property type="match status" value="1"/>
</dbReference>
<dbReference type="Proteomes" id="UP000176288">
    <property type="component" value="Chromosome"/>
</dbReference>
<evidence type="ECO:0000256" key="8">
    <source>
        <dbReference type="ARBA" id="ARBA00022989"/>
    </source>
</evidence>
<dbReference type="GO" id="GO:0008137">
    <property type="term" value="F:NADH dehydrogenase (ubiquinone) activity"/>
    <property type="evidence" value="ECO:0007669"/>
    <property type="project" value="InterPro"/>
</dbReference>
<keyword evidence="4 11" id="KW-1003">Cell membrane</keyword>
<evidence type="ECO:0000256" key="11">
    <source>
        <dbReference type="HAMAP-Rule" id="MF_01394"/>
    </source>
</evidence>
<dbReference type="GO" id="GO:0030964">
    <property type="term" value="C:NADH dehydrogenase complex"/>
    <property type="evidence" value="ECO:0007669"/>
    <property type="project" value="TreeGrafter"/>
</dbReference>
<keyword evidence="7 11" id="KW-1278">Translocase</keyword>
<comment type="function">
    <text evidence="11">NDH-1 shuttles electrons from NADH, via FMN and iron-sulfur (Fe-S) centers, to quinones in the respiratory chain. The immediate electron acceptor for the enzyme in this species is believed to be a menaquinone. Couples the redox reaction to proton translocation (for every two electrons transferred, four hydrogen ions are translocated across the cytoplasmic membrane), and thus conserves the redox energy in a proton gradient.</text>
</comment>
<evidence type="ECO:0000256" key="6">
    <source>
        <dbReference type="ARBA" id="ARBA00022719"/>
    </source>
</evidence>
<dbReference type="InterPro" id="IPR023043">
    <property type="entry name" value="NAD(P)H_OxRDtase_bac/plastid"/>
</dbReference>
<keyword evidence="5 11" id="KW-0812">Transmembrane</keyword>
<keyword evidence="10 11" id="KW-0472">Membrane</keyword>
<dbReference type="KEGG" id="avu:BK816_01795"/>
<dbReference type="InterPro" id="IPR000440">
    <property type="entry name" value="NADH_UbQ/plastoQ_OxRdtase_su3"/>
</dbReference>
<evidence type="ECO:0000256" key="3">
    <source>
        <dbReference type="ARBA" id="ARBA00022448"/>
    </source>
</evidence>
<dbReference type="GO" id="GO:0005886">
    <property type="term" value="C:plasma membrane"/>
    <property type="evidence" value="ECO:0007669"/>
    <property type="project" value="UniProtKB-SubCell"/>
</dbReference>
<comment type="catalytic activity">
    <reaction evidence="11 12">
        <text>a quinone + NADH + 5 H(+)(in) = a quinol + NAD(+) + 4 H(+)(out)</text>
        <dbReference type="Rhea" id="RHEA:57888"/>
        <dbReference type="ChEBI" id="CHEBI:15378"/>
        <dbReference type="ChEBI" id="CHEBI:24646"/>
        <dbReference type="ChEBI" id="CHEBI:57540"/>
        <dbReference type="ChEBI" id="CHEBI:57945"/>
        <dbReference type="ChEBI" id="CHEBI:132124"/>
    </reaction>
</comment>
<keyword evidence="9 11" id="KW-0520">NAD</keyword>
<evidence type="ECO:0000313" key="13">
    <source>
        <dbReference type="EMBL" id="AOZ72184.1"/>
    </source>
</evidence>
<feature type="transmembrane region" description="Helical" evidence="11">
    <location>
        <begin position="88"/>
        <end position="109"/>
    </location>
</feature>
<dbReference type="PANTHER" id="PTHR11058:SF22">
    <property type="entry name" value="NADH-QUINONE OXIDOREDUCTASE SUBUNIT A"/>
    <property type="match status" value="1"/>
</dbReference>
<feature type="transmembrane region" description="Helical" evidence="11">
    <location>
        <begin position="6"/>
        <end position="28"/>
    </location>
</feature>
<dbReference type="STRING" id="1912795.BK816_01795"/>
<dbReference type="GO" id="GO:0048038">
    <property type="term" value="F:quinone binding"/>
    <property type="evidence" value="ECO:0007669"/>
    <property type="project" value="UniProtKB-KW"/>
</dbReference>
<evidence type="ECO:0000313" key="14">
    <source>
        <dbReference type="Proteomes" id="UP000176288"/>
    </source>
</evidence>
<dbReference type="GO" id="GO:0050136">
    <property type="term" value="F:NADH dehydrogenase (quinone) (non-electrogenic) activity"/>
    <property type="evidence" value="ECO:0007669"/>
    <property type="project" value="UniProtKB-UniRule"/>
</dbReference>
<accession>A0A1D9MIR0</accession>
<dbReference type="PANTHER" id="PTHR11058">
    <property type="entry name" value="NADH-UBIQUINONE OXIDOREDUCTASE CHAIN 3"/>
    <property type="match status" value="1"/>
</dbReference>
<evidence type="ECO:0000256" key="9">
    <source>
        <dbReference type="ARBA" id="ARBA00023027"/>
    </source>
</evidence>
<keyword evidence="14" id="KW-1185">Reference proteome</keyword>
<organism evidence="13 14">
    <name type="scientific">Boudabousia tangfeifanii</name>
    <dbReference type="NCBI Taxonomy" id="1912795"/>
    <lineage>
        <taxon>Bacteria</taxon>
        <taxon>Bacillati</taxon>
        <taxon>Actinomycetota</taxon>
        <taxon>Actinomycetes</taxon>
        <taxon>Actinomycetales</taxon>
        <taxon>Actinomycetaceae</taxon>
        <taxon>Boudabousia</taxon>
    </lineage>
</organism>
<reference evidence="13 14" key="1">
    <citation type="submission" date="2016-10" db="EMBL/GenBank/DDBJ databases">
        <title>Actinomyces aegypiusis sp. nov., isolated from the Aegypius monachus in Qinghai Tibet Plateau China.</title>
        <authorList>
            <person name="Wang Y."/>
        </authorList>
    </citation>
    <scope>NUCLEOTIDE SEQUENCE [LARGE SCALE GENOMIC DNA]</scope>
    <source>
        <strain evidence="13 14">VUL4_3</strain>
    </source>
</reference>
<proteinExistence type="inferred from homology"/>
<gene>
    <name evidence="11" type="primary">nuoA</name>
    <name evidence="13" type="ORF">BK816_01795</name>
</gene>
<dbReference type="Pfam" id="PF00507">
    <property type="entry name" value="Oxidored_q4"/>
    <property type="match status" value="1"/>
</dbReference>
<comment type="similarity">
    <text evidence="2 11 12">Belongs to the complex I subunit 3 family.</text>
</comment>
<name>A0A1D9MIR0_9ACTO</name>
<comment type="subunit">
    <text evidence="11">NDH-1 is composed of 14 different subunits. Subunits NuoA, H, J, K, L, M, N constitute the membrane sector of the complex.</text>
</comment>
<evidence type="ECO:0000256" key="4">
    <source>
        <dbReference type="ARBA" id="ARBA00022475"/>
    </source>
</evidence>
<dbReference type="EC" id="7.1.1.-" evidence="11"/>
<dbReference type="Gene3D" id="1.20.58.1610">
    <property type="entry name" value="NADH:ubiquinone/plastoquinone oxidoreductase, chain 3"/>
    <property type="match status" value="1"/>
</dbReference>
<evidence type="ECO:0000256" key="2">
    <source>
        <dbReference type="ARBA" id="ARBA00008472"/>
    </source>
</evidence>
<evidence type="ECO:0000256" key="12">
    <source>
        <dbReference type="RuleBase" id="RU003639"/>
    </source>
</evidence>
<keyword evidence="6 11" id="KW-0874">Quinone</keyword>
<dbReference type="OrthoDB" id="9791970at2"/>
<sequence length="119" mass="13223">MNSYTPLLIMAVAALVLALGGLGASAILGPSKKNRVKTQNYECGIDPAPHQETSGRFPVKYYLVAMTFIIFDIEVVFMYPWAVGFSGLGSTVFYAMMLFIGLITIPFVYEWRRGGLEWD</sequence>
<dbReference type="AlphaFoldDB" id="A0A1D9MIR0"/>
<comment type="subcellular location">
    <subcellularLocation>
        <location evidence="11 12">Cell membrane</location>
        <topology evidence="11 12">Multi-pass membrane protein</topology>
    </subcellularLocation>
    <subcellularLocation>
        <location evidence="1">Membrane</location>
        <topology evidence="1">Multi-pass membrane protein</topology>
    </subcellularLocation>
</comment>
<protein>
    <recommendedName>
        <fullName evidence="11">NADH-quinone oxidoreductase subunit A</fullName>
        <ecNumber evidence="11">7.1.1.-</ecNumber>
    </recommendedName>
    <alternativeName>
        <fullName evidence="11">NADH dehydrogenase I subunit A</fullName>
    </alternativeName>
    <alternativeName>
        <fullName evidence="11">NDH-1 subunit A</fullName>
    </alternativeName>
    <alternativeName>
        <fullName evidence="11">NUO1</fullName>
    </alternativeName>
</protein>
<keyword evidence="8 11" id="KW-1133">Transmembrane helix</keyword>
<dbReference type="EMBL" id="CP017812">
    <property type="protein sequence ID" value="AOZ72184.1"/>
    <property type="molecule type" value="Genomic_DNA"/>
</dbReference>
<feature type="transmembrane region" description="Helical" evidence="11">
    <location>
        <begin position="61"/>
        <end position="82"/>
    </location>
</feature>
<dbReference type="InterPro" id="IPR038430">
    <property type="entry name" value="NDAH_ubi_oxred_su3_sf"/>
</dbReference>